<comment type="caution">
    <text evidence="1">The sequence shown here is derived from an EMBL/GenBank/DDBJ whole genome shotgun (WGS) entry which is preliminary data.</text>
</comment>
<dbReference type="Proteomes" id="UP000661607">
    <property type="component" value="Unassembled WGS sequence"/>
</dbReference>
<dbReference type="EMBL" id="JADBEF010000001">
    <property type="protein sequence ID" value="MBE1563949.1"/>
    <property type="molecule type" value="Genomic_DNA"/>
</dbReference>
<accession>A0ABR9KPK4</accession>
<evidence type="ECO:0000313" key="1">
    <source>
        <dbReference type="EMBL" id="MBE1563949.1"/>
    </source>
</evidence>
<organism evidence="1 2">
    <name type="scientific">Nonomuraea africana</name>
    <dbReference type="NCBI Taxonomy" id="46171"/>
    <lineage>
        <taxon>Bacteria</taxon>
        <taxon>Bacillati</taxon>
        <taxon>Actinomycetota</taxon>
        <taxon>Actinomycetes</taxon>
        <taxon>Streptosporangiales</taxon>
        <taxon>Streptosporangiaceae</taxon>
        <taxon>Nonomuraea</taxon>
    </lineage>
</organism>
<protein>
    <submittedName>
        <fullName evidence="1">Uncharacterized protein</fullName>
    </submittedName>
</protein>
<reference evidence="1 2" key="1">
    <citation type="submission" date="2020-10" db="EMBL/GenBank/DDBJ databases">
        <title>Sequencing the genomes of 1000 actinobacteria strains.</title>
        <authorList>
            <person name="Klenk H.-P."/>
        </authorList>
    </citation>
    <scope>NUCLEOTIDE SEQUENCE [LARGE SCALE GENOMIC DNA]</scope>
    <source>
        <strain evidence="1 2">DSM 43748</strain>
    </source>
</reference>
<keyword evidence="2" id="KW-1185">Reference proteome</keyword>
<evidence type="ECO:0000313" key="2">
    <source>
        <dbReference type="Proteomes" id="UP000661607"/>
    </source>
</evidence>
<gene>
    <name evidence="1" type="ORF">H4W81_006728</name>
</gene>
<proteinExistence type="predicted"/>
<name>A0ABR9KPK4_9ACTN</name>
<sequence>MIPLQVPNLNAERGRAIVEALSRGRWGSYRLPPAGLRLVWCHLDLTPTPTELNELFCAPA</sequence>